<reference evidence="2 3" key="1">
    <citation type="submission" date="2016-11" db="EMBL/GenBank/DDBJ databases">
        <authorList>
            <person name="Jaros S."/>
            <person name="Januszkiewicz K."/>
            <person name="Wedrychowicz H."/>
        </authorList>
    </citation>
    <scope>NUCLEOTIDE SEQUENCE [LARGE SCALE GENOMIC DNA]</scope>
    <source>
        <strain evidence="2 3">DSM 44523</strain>
    </source>
</reference>
<dbReference type="NCBIfam" id="TIGR04025">
    <property type="entry name" value="PPOX_FMN_DR2398"/>
    <property type="match status" value="1"/>
</dbReference>
<gene>
    <name evidence="2" type="ORF">SAMN05444320_10744</name>
</gene>
<dbReference type="OrthoDB" id="9790331at2"/>
<dbReference type="Proteomes" id="UP000184501">
    <property type="component" value="Unassembled WGS sequence"/>
</dbReference>
<dbReference type="STRING" id="2017.SAMN05444320_10744"/>
<dbReference type="RefSeq" id="WP_073486304.1">
    <property type="nucleotide sequence ID" value="NZ_FQVN01000007.1"/>
</dbReference>
<keyword evidence="3" id="KW-1185">Reference proteome</keyword>
<dbReference type="SUPFAM" id="SSF50475">
    <property type="entry name" value="FMN-binding split barrel"/>
    <property type="match status" value="1"/>
</dbReference>
<proteinExistence type="predicted"/>
<evidence type="ECO:0000313" key="3">
    <source>
        <dbReference type="Proteomes" id="UP000184501"/>
    </source>
</evidence>
<organism evidence="2 3">
    <name type="scientific">Streptoalloteichus hindustanus</name>
    <dbReference type="NCBI Taxonomy" id="2017"/>
    <lineage>
        <taxon>Bacteria</taxon>
        <taxon>Bacillati</taxon>
        <taxon>Actinomycetota</taxon>
        <taxon>Actinomycetes</taxon>
        <taxon>Pseudonocardiales</taxon>
        <taxon>Pseudonocardiaceae</taxon>
        <taxon>Streptoalloteichus</taxon>
    </lineage>
</organism>
<dbReference type="EMBL" id="FQVN01000007">
    <property type="protein sequence ID" value="SHG21769.1"/>
    <property type="molecule type" value="Genomic_DNA"/>
</dbReference>
<accession>A0A1M5I190</accession>
<name>A0A1M5I190_STRHI</name>
<dbReference type="PANTHER" id="PTHR42815">
    <property type="entry name" value="FAD-BINDING, PUTATIVE (AFU_ORTHOLOGUE AFUA_6G07600)-RELATED"/>
    <property type="match status" value="1"/>
</dbReference>
<feature type="domain" description="Pyridoxamine 5'-phosphate oxidase N-terminal" evidence="1">
    <location>
        <begin position="52"/>
        <end position="168"/>
    </location>
</feature>
<protein>
    <recommendedName>
        <fullName evidence="1">Pyridoxamine 5'-phosphate oxidase N-terminal domain-containing protein</fullName>
    </recommendedName>
</protein>
<dbReference type="InterPro" id="IPR011576">
    <property type="entry name" value="Pyridox_Oxase_N"/>
</dbReference>
<dbReference type="InterPro" id="IPR012349">
    <property type="entry name" value="Split_barrel_FMN-bd"/>
</dbReference>
<dbReference type="AlphaFoldDB" id="A0A1M5I190"/>
<sequence>MSIDIGAARGPAPERTAADDFLPIDMGRVREVLGHPPPFIADKKEPYLGEFATRFIAHSTFFVVATVGENGQLDASPKGDPPGTVRVLDPWTLAIPDRPGNKLADTFENLTRNPAVGLAFFVPGVRETIRVNGTAFVTDDPELLGRLSAEGKPAVLATVVRVREVFGQCGKAVIRAKLWERDERGLAEAVTLGSDFYAMSVAENAGKMARSLGNQVQGLGAAVEQHYERELY</sequence>
<dbReference type="Pfam" id="PF01243">
    <property type="entry name" value="PNPOx_N"/>
    <property type="match status" value="1"/>
</dbReference>
<evidence type="ECO:0000313" key="2">
    <source>
        <dbReference type="EMBL" id="SHG21769.1"/>
    </source>
</evidence>
<dbReference type="Gene3D" id="2.30.110.10">
    <property type="entry name" value="Electron Transport, Fmn-binding Protein, Chain A"/>
    <property type="match status" value="1"/>
</dbReference>
<dbReference type="InterPro" id="IPR024029">
    <property type="entry name" value="Pyridox_Oxase_FMN-dep"/>
</dbReference>
<dbReference type="PANTHER" id="PTHR42815:SF2">
    <property type="entry name" value="FAD-BINDING, PUTATIVE (AFU_ORTHOLOGUE AFUA_6G07600)-RELATED"/>
    <property type="match status" value="1"/>
</dbReference>
<evidence type="ECO:0000259" key="1">
    <source>
        <dbReference type="Pfam" id="PF01243"/>
    </source>
</evidence>